<comment type="caution">
    <text evidence="1">The sequence shown here is derived from an EMBL/GenBank/DDBJ whole genome shotgun (WGS) entry which is preliminary data.</text>
</comment>
<keyword evidence="2" id="KW-1185">Reference proteome</keyword>
<protein>
    <submittedName>
        <fullName evidence="1">Uncharacterized protein</fullName>
    </submittedName>
</protein>
<accession>Q0FGW3</accession>
<evidence type="ECO:0000313" key="2">
    <source>
        <dbReference type="Proteomes" id="UP000006230"/>
    </source>
</evidence>
<dbReference type="Proteomes" id="UP000006230">
    <property type="component" value="Unassembled WGS sequence"/>
</dbReference>
<dbReference type="HOGENOM" id="CLU_3375145_0_0_5"/>
<organism evidence="1 2">
    <name type="scientific">Salipiger bermudensis (strain DSM 26914 / JCM 13377 / KCTC 12554 / HTCC2601)</name>
    <name type="common">Pelagibaca bermudensis</name>
    <dbReference type="NCBI Taxonomy" id="314265"/>
    <lineage>
        <taxon>Bacteria</taxon>
        <taxon>Pseudomonadati</taxon>
        <taxon>Pseudomonadota</taxon>
        <taxon>Alphaproteobacteria</taxon>
        <taxon>Rhodobacterales</taxon>
        <taxon>Roseobacteraceae</taxon>
        <taxon>Salipiger</taxon>
    </lineage>
</organism>
<dbReference type="AlphaFoldDB" id="Q0FGW3"/>
<evidence type="ECO:0000313" key="1">
    <source>
        <dbReference type="EMBL" id="EAU43431.1"/>
    </source>
</evidence>
<sequence length="34" mass="4146">MNLKFCLHSETFTLPISLRKMDIMREALRMRLLH</sequence>
<name>Q0FGW3_SALBH</name>
<gene>
    <name evidence="1" type="ORF">R2601_27354</name>
</gene>
<reference evidence="1 2" key="1">
    <citation type="journal article" date="2010" name="J. Bacteriol.">
        <title>Genome sequences of Pelagibaca bermudensis HTCC2601T and Maritimibacter alkaliphilus HTCC2654T, the type strains of two marine Roseobacter genera.</title>
        <authorList>
            <person name="Thrash J.C."/>
            <person name="Cho J.C."/>
            <person name="Ferriera S."/>
            <person name="Johnson J."/>
            <person name="Vergin K.L."/>
            <person name="Giovannoni S.J."/>
        </authorList>
    </citation>
    <scope>NUCLEOTIDE SEQUENCE [LARGE SCALE GENOMIC DNA]</scope>
    <source>
        <strain evidence="2">DSM 26914 / JCM 13377 / KCTC 12554 / HTCC2601</strain>
    </source>
</reference>
<dbReference type="EMBL" id="AATQ01000091">
    <property type="protein sequence ID" value="EAU43431.1"/>
    <property type="molecule type" value="Genomic_DNA"/>
</dbReference>
<proteinExistence type="predicted"/>